<name>A0ABU7JIK2_9GAMM</name>
<proteinExistence type="predicted"/>
<sequence>MSSKTTLIADFHVVRLTRLSVSKIKQLPKTNLALQDYLASWLASPGVLEAIYLASPSLAERLELWRSKPDSKSGRKVTAALLKYLIRMSCRPTPFGLFAGVALGEFAESSRLMPGDLLQDKRKTRLDMHYLSTMQLQWAQSDDGRKQLRYQPNTTLYPLGAFMHYIESYQSSAQRQYRLSSVERDEALEAMLRLATACMTEAELIQQFSADFPDAAKDDIADYVRQLIQEQVLVAELKLPLTSGQPDQAFLQQLLQAGNLEDSTQLQAALERLAWIDQQQAAQPDDYQAIVQQLKQLVYPVSENKLFQTDTYRAMMQNQLDKGVVTVLEKALLALKAQSSPAESSFKEFIGSFQQRFEGQFVPLLQLLDDEAGIPYSSDTGYETPLLAGIHIASRRRSGKNQPQNALEQKLLSAMQQQARVAVIQLSSDDLLAQANSETLWQQLPASFAANISCYLDNEGQPLLHFHGCSGPSGANLLGRFCHLDDGLEQKVRAYLAAEEALSPDVVFAEVVHMPDGRPGNVIARPALRQYEIVFLADSALPEQQQIQLQDLYVFVESGQVKLWSRRLNKQVIPRLSSAHNYSARSLGLYRFLCMLQHQQGRLPYFNAPASFMQMEQQPRVQLDNLILHEAQWLVDRSLLQALVIDDIWQPEAWHALEQRYQLPRYVCYAVSDNVLTIDLQNPLLLTALLDETKSQQKVLLKESLAMQYQSAVRTGDEDFVHEIIVPLLNPKAKPFTTLHPNPARQLGMTIQRRFAPGSQWLSLKIYAAQSTAELVLSDILAPFLKQCQQQGLFTQWFFIRYGDPDWHLRVRLRGEPAMLYGQVLPLLQQRLAPWLESGRLHKTELFTYQREVERYGGDAAMVWVERLFQVDSSLVLDTLALIREYGESVRWRMALQGVDALLTAFGYQAGQKLALISELRQGFGQEFQEHAQLRTQLGKKYREYSSQIEQDFRALATGSNEQPLQQMLQLRQQLLQQLGPITAELLVLQQQAQLSCSLDSLMHSLLHMFNNRIFKAYGREQEFVVYDFLRRLYLAEQSKQQRQQQHAG</sequence>
<dbReference type="Pfam" id="PF04738">
    <property type="entry name" value="Lant_dehydr_N"/>
    <property type="match status" value="1"/>
</dbReference>
<evidence type="ECO:0000313" key="4">
    <source>
        <dbReference type="Proteomes" id="UP001339167"/>
    </source>
</evidence>
<dbReference type="Pfam" id="PF14028">
    <property type="entry name" value="Lant_dehydr_C"/>
    <property type="match status" value="1"/>
</dbReference>
<dbReference type="RefSeq" id="WP_330088826.1">
    <property type="nucleotide sequence ID" value="NZ_JAUGZK010000013.1"/>
</dbReference>
<organism evidence="3 4">
    <name type="scientific">Alkalimonas mucilaginosa</name>
    <dbReference type="NCBI Taxonomy" id="3057676"/>
    <lineage>
        <taxon>Bacteria</taxon>
        <taxon>Pseudomonadati</taxon>
        <taxon>Pseudomonadota</taxon>
        <taxon>Gammaproteobacteria</taxon>
        <taxon>Alkalimonas</taxon>
    </lineage>
</organism>
<comment type="caution">
    <text evidence="3">The sequence shown here is derived from an EMBL/GenBank/DDBJ whole genome shotgun (WGS) entry which is preliminary data.</text>
</comment>
<dbReference type="EMBL" id="JAUGZK010000013">
    <property type="protein sequence ID" value="MEE2025516.1"/>
    <property type="molecule type" value="Genomic_DNA"/>
</dbReference>
<feature type="domain" description="Lantibiotic dehydratase N-terminal" evidence="1">
    <location>
        <begin position="45"/>
        <end position="686"/>
    </location>
</feature>
<dbReference type="Proteomes" id="UP001339167">
    <property type="component" value="Unassembled WGS sequence"/>
</dbReference>
<dbReference type="InterPro" id="IPR006827">
    <property type="entry name" value="Lant_deHydtase_N"/>
</dbReference>
<evidence type="ECO:0000313" key="3">
    <source>
        <dbReference type="EMBL" id="MEE2025516.1"/>
    </source>
</evidence>
<accession>A0ABU7JIK2</accession>
<protein>
    <submittedName>
        <fullName evidence="3">Lantibiotic dehydratase</fullName>
    </submittedName>
</protein>
<reference evidence="3 4" key="1">
    <citation type="submission" date="2023-06" db="EMBL/GenBank/DDBJ databases">
        <title>Alkalimonas sp., MEB004 an alkaliphilic bacterium isolated from Lonar Lake, India.</title>
        <authorList>
            <person name="Joshi A."/>
            <person name="Thite S."/>
        </authorList>
    </citation>
    <scope>NUCLEOTIDE SEQUENCE [LARGE SCALE GENOMIC DNA]</scope>
    <source>
        <strain evidence="3 4">MEB004</strain>
    </source>
</reference>
<dbReference type="NCBIfam" id="TIGR03891">
    <property type="entry name" value="thiopep_ocin"/>
    <property type="match status" value="1"/>
</dbReference>
<gene>
    <name evidence="3" type="ORF">QWF21_14860</name>
</gene>
<keyword evidence="4" id="KW-1185">Reference proteome</keyword>
<evidence type="ECO:0000259" key="1">
    <source>
        <dbReference type="Pfam" id="PF04738"/>
    </source>
</evidence>
<dbReference type="InterPro" id="IPR023809">
    <property type="entry name" value="Thiopep_bacteriocin_synth_dom"/>
</dbReference>
<feature type="domain" description="Thiopeptide-type bacteriocin biosynthesis" evidence="2">
    <location>
        <begin position="761"/>
        <end position="1034"/>
    </location>
</feature>
<evidence type="ECO:0000259" key="2">
    <source>
        <dbReference type="Pfam" id="PF14028"/>
    </source>
</evidence>